<evidence type="ECO:0000256" key="1">
    <source>
        <dbReference type="SAM" id="SignalP"/>
    </source>
</evidence>
<dbReference type="Gene3D" id="3.40.190.10">
    <property type="entry name" value="Periplasmic binding protein-like II"/>
    <property type="match status" value="2"/>
</dbReference>
<dbReference type="PROSITE" id="PS51257">
    <property type="entry name" value="PROKAR_LIPOPROTEIN"/>
    <property type="match status" value="1"/>
</dbReference>
<dbReference type="AlphaFoldDB" id="A0AAE3AEP8"/>
<sequence length="332" mass="35157">MKRFVSLLLAVLMAAAVLSGCAKQPQTPETPQEEAVTIRVGGLKGPTSMGLVKLLDDAENQKTANAIDFQMAASANELNPLFLKGELDILAVPANLGSVLYNKTQGGVKMLAVSTLGVLYMVEKGGETVTDIKSLAGKTIYATGKGATPEYALTYLLARNGLELGKDVNVEWKSEPTEIVAQMAAQDSAVAMLPQPFVVVAMGQVEGLRVALDLTEQWNALGGDSQLITAVLLVRSEFLDQHPQAVARFMEEYAASAAFVNDQPAEAAVLVEKYGIVKAAVAEKAIPACNIVCLTGGDMKTAASGYLQVLFDQNPESVGGKLPGDDFYWMGN</sequence>
<dbReference type="PIRSF" id="PIRSF027386">
    <property type="entry name" value="UCP027386_ABC_sbc_TM0202"/>
    <property type="match status" value="1"/>
</dbReference>
<evidence type="ECO:0000313" key="2">
    <source>
        <dbReference type="EMBL" id="MCC2129628.1"/>
    </source>
</evidence>
<evidence type="ECO:0000313" key="3">
    <source>
        <dbReference type="Proteomes" id="UP001199319"/>
    </source>
</evidence>
<accession>A0AAE3AEP8</accession>
<gene>
    <name evidence="2" type="ORF">LKD37_08885</name>
</gene>
<comment type="caution">
    <text evidence="2">The sequence shown here is derived from an EMBL/GenBank/DDBJ whole genome shotgun (WGS) entry which is preliminary data.</text>
</comment>
<dbReference type="PANTHER" id="PTHR30024:SF46">
    <property type="entry name" value="ABC TRANSPORTER, SUBSTRATE-BINDING LIPOPROTEIN"/>
    <property type="match status" value="1"/>
</dbReference>
<keyword evidence="1" id="KW-0732">Signal</keyword>
<dbReference type="Proteomes" id="UP001199319">
    <property type="component" value="Unassembled WGS sequence"/>
</dbReference>
<feature type="chain" id="PRO_5041955409" evidence="1">
    <location>
        <begin position="23"/>
        <end position="332"/>
    </location>
</feature>
<dbReference type="Pfam" id="PF13379">
    <property type="entry name" value="NMT1_2"/>
    <property type="match status" value="1"/>
</dbReference>
<keyword evidence="3" id="KW-1185">Reference proteome</keyword>
<protein>
    <submittedName>
        <fullName evidence="2">ABC transporter substrate-binding protein</fullName>
    </submittedName>
</protein>
<proteinExistence type="predicted"/>
<dbReference type="RefSeq" id="WP_302928906.1">
    <property type="nucleotide sequence ID" value="NZ_JAJEPW010000023.1"/>
</dbReference>
<dbReference type="SUPFAM" id="SSF53850">
    <property type="entry name" value="Periplasmic binding protein-like II"/>
    <property type="match status" value="1"/>
</dbReference>
<feature type="signal peptide" evidence="1">
    <location>
        <begin position="1"/>
        <end position="22"/>
    </location>
</feature>
<organism evidence="2 3">
    <name type="scientific">Brotocaccenecus cirricatena</name>
    <dbReference type="NCBI Taxonomy" id="3064195"/>
    <lineage>
        <taxon>Bacteria</taxon>
        <taxon>Bacillati</taxon>
        <taxon>Bacillota</taxon>
        <taxon>Clostridia</taxon>
        <taxon>Eubacteriales</taxon>
        <taxon>Oscillospiraceae</taxon>
        <taxon>Brotocaccenecus</taxon>
    </lineage>
</organism>
<name>A0AAE3AEP8_9FIRM</name>
<dbReference type="EMBL" id="JAJEPW010000023">
    <property type="protein sequence ID" value="MCC2129628.1"/>
    <property type="molecule type" value="Genomic_DNA"/>
</dbReference>
<dbReference type="InterPro" id="IPR027024">
    <property type="entry name" value="UCP027386_ABC_sbc_TM0202"/>
</dbReference>
<reference evidence="2" key="1">
    <citation type="submission" date="2021-10" db="EMBL/GenBank/DDBJ databases">
        <title>Anaerobic single-cell dispensing facilitates the cultivation of human gut bacteria.</title>
        <authorList>
            <person name="Afrizal A."/>
        </authorList>
    </citation>
    <scope>NUCLEOTIDE SEQUENCE</scope>
    <source>
        <strain evidence="2">CLA-AA-H272</strain>
    </source>
</reference>
<dbReference type="PANTHER" id="PTHR30024">
    <property type="entry name" value="ALIPHATIC SULFONATES-BINDING PROTEIN-RELATED"/>
    <property type="match status" value="1"/>
</dbReference>